<dbReference type="AlphaFoldDB" id="A0A160FKR6"/>
<evidence type="ECO:0000256" key="1">
    <source>
        <dbReference type="SAM" id="MobiDB-lite"/>
    </source>
</evidence>
<evidence type="ECO:0000313" key="3">
    <source>
        <dbReference type="Proteomes" id="UP000076852"/>
    </source>
</evidence>
<feature type="region of interest" description="Disordered" evidence="1">
    <location>
        <begin position="21"/>
        <end position="42"/>
    </location>
</feature>
<name>A0A160FKR6_9BURK</name>
<dbReference type="STRING" id="1804984.AYM40_10010"/>
<organism evidence="2 3">
    <name type="scientific">Paraburkholderia phytofirmans OLGA172</name>
    <dbReference type="NCBI Taxonomy" id="1417228"/>
    <lineage>
        <taxon>Bacteria</taxon>
        <taxon>Pseudomonadati</taxon>
        <taxon>Pseudomonadota</taxon>
        <taxon>Betaproteobacteria</taxon>
        <taxon>Burkholderiales</taxon>
        <taxon>Burkholderiaceae</taxon>
        <taxon>Paraburkholderia</taxon>
    </lineage>
</organism>
<reference evidence="2 3" key="1">
    <citation type="journal article" date="2016" name="Gene">
        <title>PacBio SMRT assembly of a complex multi-replicon genome reveals chlorocatechol degradative operon in a region of genome plasticity.</title>
        <authorList>
            <person name="Ricker N."/>
            <person name="Shen S.Y."/>
            <person name="Goordial J."/>
            <person name="Jin S."/>
            <person name="Fulthorpe R.R."/>
        </authorList>
    </citation>
    <scope>NUCLEOTIDE SEQUENCE [LARGE SCALE GENOMIC DNA]</scope>
    <source>
        <strain evidence="2 3">OLGA172</strain>
    </source>
</reference>
<proteinExistence type="predicted"/>
<dbReference type="EMBL" id="CP014578">
    <property type="protein sequence ID" value="ANB72666.1"/>
    <property type="molecule type" value="Genomic_DNA"/>
</dbReference>
<protein>
    <submittedName>
        <fullName evidence="2">Uncharacterized protein</fullName>
    </submittedName>
</protein>
<sequence length="108" mass="12451">MQICPSKRVNLRHRSAMRFGDRFHHGKTHPQTAGTRRNRPAGLSEEVEDMWQERAGYAQTIVLDGHHKVLPVCEHVHGDATFFRRVFHRVVQEVADGLCETHRIAFNA</sequence>
<evidence type="ECO:0000313" key="2">
    <source>
        <dbReference type="EMBL" id="ANB72666.1"/>
    </source>
</evidence>
<keyword evidence="3" id="KW-1185">Reference proteome</keyword>
<dbReference type="KEGG" id="buz:AYM40_10010"/>
<gene>
    <name evidence="2" type="ORF">AYM40_10010</name>
</gene>
<accession>A0A160FKR6</accession>
<dbReference type="Proteomes" id="UP000076852">
    <property type="component" value="Chromosome 1"/>
</dbReference>